<evidence type="ECO:0000313" key="1">
    <source>
        <dbReference type="EMBL" id="KAF2160032.1"/>
    </source>
</evidence>
<dbReference type="Proteomes" id="UP000799537">
    <property type="component" value="Unassembled WGS sequence"/>
</dbReference>
<gene>
    <name evidence="1" type="ORF">M409DRAFT_29484</name>
</gene>
<dbReference type="RefSeq" id="XP_033660921.1">
    <property type="nucleotide sequence ID" value="XM_033809485.1"/>
</dbReference>
<proteinExistence type="predicted"/>
<dbReference type="OrthoDB" id="3793453at2759"/>
<organism evidence="1 2">
    <name type="scientific">Zasmidium cellare ATCC 36951</name>
    <dbReference type="NCBI Taxonomy" id="1080233"/>
    <lineage>
        <taxon>Eukaryota</taxon>
        <taxon>Fungi</taxon>
        <taxon>Dikarya</taxon>
        <taxon>Ascomycota</taxon>
        <taxon>Pezizomycotina</taxon>
        <taxon>Dothideomycetes</taxon>
        <taxon>Dothideomycetidae</taxon>
        <taxon>Mycosphaerellales</taxon>
        <taxon>Mycosphaerellaceae</taxon>
        <taxon>Zasmidium</taxon>
    </lineage>
</organism>
<dbReference type="GeneID" id="54562757"/>
<reference evidence="1" key="1">
    <citation type="journal article" date="2020" name="Stud. Mycol.">
        <title>101 Dothideomycetes genomes: a test case for predicting lifestyles and emergence of pathogens.</title>
        <authorList>
            <person name="Haridas S."/>
            <person name="Albert R."/>
            <person name="Binder M."/>
            <person name="Bloem J."/>
            <person name="Labutti K."/>
            <person name="Salamov A."/>
            <person name="Andreopoulos B."/>
            <person name="Baker S."/>
            <person name="Barry K."/>
            <person name="Bills G."/>
            <person name="Bluhm B."/>
            <person name="Cannon C."/>
            <person name="Castanera R."/>
            <person name="Culley D."/>
            <person name="Daum C."/>
            <person name="Ezra D."/>
            <person name="Gonzalez J."/>
            <person name="Henrissat B."/>
            <person name="Kuo A."/>
            <person name="Liang C."/>
            <person name="Lipzen A."/>
            <person name="Lutzoni F."/>
            <person name="Magnuson J."/>
            <person name="Mondo S."/>
            <person name="Nolan M."/>
            <person name="Ohm R."/>
            <person name="Pangilinan J."/>
            <person name="Park H.-J."/>
            <person name="Ramirez L."/>
            <person name="Alfaro M."/>
            <person name="Sun H."/>
            <person name="Tritt A."/>
            <person name="Yoshinaga Y."/>
            <person name="Zwiers L.-H."/>
            <person name="Turgeon B."/>
            <person name="Goodwin S."/>
            <person name="Spatafora J."/>
            <person name="Crous P."/>
            <person name="Grigoriev I."/>
        </authorList>
    </citation>
    <scope>NUCLEOTIDE SEQUENCE</scope>
    <source>
        <strain evidence="1">ATCC 36951</strain>
    </source>
</reference>
<name>A0A6A6C2F1_ZASCE</name>
<dbReference type="EMBL" id="ML993630">
    <property type="protein sequence ID" value="KAF2160032.1"/>
    <property type="molecule type" value="Genomic_DNA"/>
</dbReference>
<protein>
    <submittedName>
        <fullName evidence="1">Uncharacterized protein</fullName>
    </submittedName>
</protein>
<sequence>MPHLPHGAQAQKRARTTLFPWYVKVDPDGDALEIPGSGSWTDLNKSHRDLVAPHATPSGFPNMYGKIQSRFPAAVKMPSLGPLCDALIAQRRWSDPSVVKECREVLEMICEDDPSRWMAYVEAWRKKAAEAVHECWKLVEQLEEEAYPDKGYFANGENWGAISPPDESIEVD</sequence>
<accession>A0A6A6C2F1</accession>
<dbReference type="AlphaFoldDB" id="A0A6A6C2F1"/>
<keyword evidence="2" id="KW-1185">Reference proteome</keyword>
<evidence type="ECO:0000313" key="2">
    <source>
        <dbReference type="Proteomes" id="UP000799537"/>
    </source>
</evidence>